<reference evidence="2" key="1">
    <citation type="journal article" date="2021" name="bioRxiv">
        <title>Whole Genome Assembly and Annotation of Northern Wild Rice, Zizania palustris L., Supports a Whole Genome Duplication in the Zizania Genus.</title>
        <authorList>
            <person name="Haas M."/>
            <person name="Kono T."/>
            <person name="Macchietto M."/>
            <person name="Millas R."/>
            <person name="McGilp L."/>
            <person name="Shao M."/>
            <person name="Duquette J."/>
            <person name="Hirsch C.N."/>
            <person name="Kimball J."/>
        </authorList>
    </citation>
    <scope>NUCLEOTIDE SEQUENCE</scope>
    <source>
        <tissue evidence="2">Fresh leaf tissue</tissue>
    </source>
</reference>
<comment type="caution">
    <text evidence="2">The sequence shown here is derived from an EMBL/GenBank/DDBJ whole genome shotgun (WGS) entry which is preliminary data.</text>
</comment>
<keyword evidence="3" id="KW-1185">Reference proteome</keyword>
<sequence length="83" mass="8696">MSPLLPWTHVSAFTDMAATAAHSLLHLPALNLVTLIHLAFVASAMAAILARSLLHLPVAKPTALAYLESTNLDGSSSLDATFC</sequence>
<keyword evidence="1" id="KW-0472">Membrane</keyword>
<evidence type="ECO:0000313" key="3">
    <source>
        <dbReference type="Proteomes" id="UP000729402"/>
    </source>
</evidence>
<gene>
    <name evidence="2" type="ORF">GUJ93_ZPchr0005g14582</name>
</gene>
<reference evidence="2" key="2">
    <citation type="submission" date="2021-02" db="EMBL/GenBank/DDBJ databases">
        <authorList>
            <person name="Kimball J.A."/>
            <person name="Haas M.W."/>
            <person name="Macchietto M."/>
            <person name="Kono T."/>
            <person name="Duquette J."/>
            <person name="Shao M."/>
        </authorList>
    </citation>
    <scope>NUCLEOTIDE SEQUENCE</scope>
    <source>
        <tissue evidence="2">Fresh leaf tissue</tissue>
    </source>
</reference>
<dbReference type="EMBL" id="JAAALK010000284">
    <property type="protein sequence ID" value="KAG8068860.1"/>
    <property type="molecule type" value="Genomic_DNA"/>
</dbReference>
<keyword evidence="1" id="KW-1133">Transmembrane helix</keyword>
<accession>A0A8J5SXI2</accession>
<name>A0A8J5SXI2_ZIZPA</name>
<evidence type="ECO:0000256" key="1">
    <source>
        <dbReference type="SAM" id="Phobius"/>
    </source>
</evidence>
<dbReference type="Proteomes" id="UP000729402">
    <property type="component" value="Unassembled WGS sequence"/>
</dbReference>
<keyword evidence="1" id="KW-0812">Transmembrane</keyword>
<protein>
    <submittedName>
        <fullName evidence="2">Uncharacterized protein</fullName>
    </submittedName>
</protein>
<evidence type="ECO:0000313" key="2">
    <source>
        <dbReference type="EMBL" id="KAG8068860.1"/>
    </source>
</evidence>
<feature type="transmembrane region" description="Helical" evidence="1">
    <location>
        <begin position="29"/>
        <end position="50"/>
    </location>
</feature>
<organism evidence="2 3">
    <name type="scientific">Zizania palustris</name>
    <name type="common">Northern wild rice</name>
    <dbReference type="NCBI Taxonomy" id="103762"/>
    <lineage>
        <taxon>Eukaryota</taxon>
        <taxon>Viridiplantae</taxon>
        <taxon>Streptophyta</taxon>
        <taxon>Embryophyta</taxon>
        <taxon>Tracheophyta</taxon>
        <taxon>Spermatophyta</taxon>
        <taxon>Magnoliopsida</taxon>
        <taxon>Liliopsida</taxon>
        <taxon>Poales</taxon>
        <taxon>Poaceae</taxon>
        <taxon>BOP clade</taxon>
        <taxon>Oryzoideae</taxon>
        <taxon>Oryzeae</taxon>
        <taxon>Zizaniinae</taxon>
        <taxon>Zizania</taxon>
    </lineage>
</organism>
<proteinExistence type="predicted"/>
<dbReference type="AlphaFoldDB" id="A0A8J5SXI2"/>